<proteinExistence type="predicted"/>
<keyword evidence="1" id="KW-0732">Signal</keyword>
<feature type="chain" id="PRO_5038415444" description="PepSY domain-containing protein" evidence="1">
    <location>
        <begin position="21"/>
        <end position="357"/>
    </location>
</feature>
<organism evidence="2 3">
    <name type="scientific">Paenibacillus alvei</name>
    <name type="common">Bacillus alvei</name>
    <dbReference type="NCBI Taxonomy" id="44250"/>
    <lineage>
        <taxon>Bacteria</taxon>
        <taxon>Bacillati</taxon>
        <taxon>Bacillota</taxon>
        <taxon>Bacilli</taxon>
        <taxon>Bacillales</taxon>
        <taxon>Paenibacillaceae</taxon>
        <taxon>Paenibacillus</taxon>
    </lineage>
</organism>
<accession>A0A383RLU3</accession>
<reference evidence="3" key="1">
    <citation type="submission" date="2018-08" db="EMBL/GenBank/DDBJ databases">
        <authorList>
            <person name="Chevrot R."/>
        </authorList>
    </citation>
    <scope>NUCLEOTIDE SEQUENCE [LARGE SCALE GENOMIC DNA]</scope>
</reference>
<evidence type="ECO:0008006" key="4">
    <source>
        <dbReference type="Google" id="ProtNLM"/>
    </source>
</evidence>
<evidence type="ECO:0000313" key="3">
    <source>
        <dbReference type="Proteomes" id="UP000304148"/>
    </source>
</evidence>
<sequence length="357" mass="39912">MNIKKAILASLIVSSMLVTVVGPVPVEAAAAQEQKKPEKVKVQIDKKMADKLKKAIKELAGKEIKLQDAAETYKGFVGSVIVQSVDGKYSISFNPKTGVIGNGFANISIDEVSKEDRNKVLQRLKELYPNKTYVLSNEVEMRRRYDDKQGKFVDTNYFFTEEDFYISLYKPGAGSDAKDQLNGYSITVDAKELDPKWTKAAAELVKTAFNHELKEVTEATLRDGNFDYEKVLAIPMWVLQGDGVYIQIDTKSGKAIEVIHKSRLKEKVTTDKEITAKDAKEVIAPLAQKVLGVDISGCEVEWDNRLKEYRFHNDYMDKKDRKVVATKLRAALDADKNAVYLVGGTSAIHGSNETMEK</sequence>
<name>A0A383RLU3_PAEAL</name>
<dbReference type="AlphaFoldDB" id="A0A383RLU3"/>
<gene>
    <name evidence="2" type="ORF">PBLR_15982</name>
</gene>
<protein>
    <recommendedName>
        <fullName evidence="4">PepSY domain-containing protein</fullName>
    </recommendedName>
</protein>
<dbReference type="Proteomes" id="UP000304148">
    <property type="component" value="Chromosome"/>
</dbReference>
<feature type="signal peptide" evidence="1">
    <location>
        <begin position="1"/>
        <end position="20"/>
    </location>
</feature>
<evidence type="ECO:0000313" key="2">
    <source>
        <dbReference type="EMBL" id="SYX87552.1"/>
    </source>
</evidence>
<dbReference type="RefSeq" id="WP_138189127.1">
    <property type="nucleotide sequence ID" value="NZ_LS992241.1"/>
</dbReference>
<evidence type="ECO:0000256" key="1">
    <source>
        <dbReference type="SAM" id="SignalP"/>
    </source>
</evidence>
<dbReference type="EMBL" id="LS992241">
    <property type="protein sequence ID" value="SYX87552.1"/>
    <property type="molecule type" value="Genomic_DNA"/>
</dbReference>